<dbReference type="Gene3D" id="3.30.2350.10">
    <property type="entry name" value="Pseudouridine synthase"/>
    <property type="match status" value="1"/>
</dbReference>
<evidence type="ECO:0000256" key="4">
    <source>
        <dbReference type="RuleBase" id="RU362028"/>
    </source>
</evidence>
<evidence type="ECO:0000313" key="6">
    <source>
        <dbReference type="EMBL" id="MBC2605602.1"/>
    </source>
</evidence>
<gene>
    <name evidence="6" type="ORF">H5P27_06050</name>
</gene>
<evidence type="ECO:0000313" key="7">
    <source>
        <dbReference type="Proteomes" id="UP000526501"/>
    </source>
</evidence>
<dbReference type="CDD" id="cd00165">
    <property type="entry name" value="S4"/>
    <property type="match status" value="1"/>
</dbReference>
<dbReference type="InterPro" id="IPR006224">
    <property type="entry name" value="PsdUridine_synth_RluA-like_CS"/>
</dbReference>
<dbReference type="GO" id="GO:0009982">
    <property type="term" value="F:pseudouridine synthase activity"/>
    <property type="evidence" value="ECO:0007669"/>
    <property type="project" value="InterPro"/>
</dbReference>
<dbReference type="NCBIfam" id="TIGR00005">
    <property type="entry name" value="rluA_subfam"/>
    <property type="match status" value="1"/>
</dbReference>
<dbReference type="EMBL" id="JACHVC010000006">
    <property type="protein sequence ID" value="MBC2605602.1"/>
    <property type="molecule type" value="Genomic_DNA"/>
</dbReference>
<dbReference type="SUPFAM" id="SSF55120">
    <property type="entry name" value="Pseudouridine synthase"/>
    <property type="match status" value="1"/>
</dbReference>
<comment type="function">
    <text evidence="4">Responsible for synthesis of pseudouridine from uracil.</text>
</comment>
<proteinExistence type="inferred from homology"/>
<accession>A0A7X1E9B1</accession>
<feature type="active site" evidence="2">
    <location>
        <position position="120"/>
    </location>
</feature>
<dbReference type="EC" id="5.4.99.-" evidence="4"/>
<dbReference type="PANTHER" id="PTHR21600:SF87">
    <property type="entry name" value="RNA PSEUDOURIDYLATE SYNTHASE DOMAIN-CONTAINING PROTEIN 1"/>
    <property type="match status" value="1"/>
</dbReference>
<dbReference type="SUPFAM" id="SSF55174">
    <property type="entry name" value="Alpha-L RNA-binding motif"/>
    <property type="match status" value="1"/>
</dbReference>
<feature type="domain" description="Pseudouridine synthase RsuA/RluA-like" evidence="5">
    <location>
        <begin position="68"/>
        <end position="230"/>
    </location>
</feature>
<comment type="catalytic activity">
    <reaction evidence="4">
        <text>a uridine in RNA = a pseudouridine in RNA</text>
        <dbReference type="Rhea" id="RHEA:48348"/>
        <dbReference type="Rhea" id="RHEA-COMP:12068"/>
        <dbReference type="Rhea" id="RHEA-COMP:12069"/>
        <dbReference type="ChEBI" id="CHEBI:65314"/>
        <dbReference type="ChEBI" id="CHEBI:65315"/>
    </reaction>
</comment>
<evidence type="ECO:0000256" key="3">
    <source>
        <dbReference type="PROSITE-ProRule" id="PRU00182"/>
    </source>
</evidence>
<dbReference type="Proteomes" id="UP000526501">
    <property type="component" value="Unassembled WGS sequence"/>
</dbReference>
<name>A0A7X1E9B1_9BACT</name>
<dbReference type="CDD" id="cd02869">
    <property type="entry name" value="PseudoU_synth_RluA_like"/>
    <property type="match status" value="1"/>
</dbReference>
<dbReference type="GO" id="GO:0000455">
    <property type="term" value="P:enzyme-directed rRNA pseudouridine synthesis"/>
    <property type="evidence" value="ECO:0007669"/>
    <property type="project" value="TreeGrafter"/>
</dbReference>
<evidence type="ECO:0000259" key="5">
    <source>
        <dbReference type="Pfam" id="PF00849"/>
    </source>
</evidence>
<comment type="caution">
    <text evidence="6">The sequence shown here is derived from an EMBL/GenBank/DDBJ whole genome shotgun (WGS) entry which is preliminary data.</text>
</comment>
<comment type="similarity">
    <text evidence="1 4">Belongs to the pseudouridine synthase RluA family.</text>
</comment>
<keyword evidence="3" id="KW-0694">RNA-binding</keyword>
<dbReference type="InterPro" id="IPR020103">
    <property type="entry name" value="PsdUridine_synth_cat_dom_sf"/>
</dbReference>
<dbReference type="PROSITE" id="PS50889">
    <property type="entry name" value="S4"/>
    <property type="match status" value="1"/>
</dbReference>
<dbReference type="PANTHER" id="PTHR21600">
    <property type="entry name" value="MITOCHONDRIAL RNA PSEUDOURIDINE SYNTHASE"/>
    <property type="match status" value="1"/>
</dbReference>
<dbReference type="PROSITE" id="PS01129">
    <property type="entry name" value="PSI_RLU"/>
    <property type="match status" value="1"/>
</dbReference>
<dbReference type="Pfam" id="PF00849">
    <property type="entry name" value="PseudoU_synth_2"/>
    <property type="match status" value="1"/>
</dbReference>
<dbReference type="InterPro" id="IPR006145">
    <property type="entry name" value="PsdUridine_synth_RsuA/RluA"/>
</dbReference>
<protein>
    <recommendedName>
        <fullName evidence="4">Pseudouridine synthase</fullName>
        <ecNumber evidence="4">5.4.99.-</ecNumber>
    </recommendedName>
</protein>
<dbReference type="GO" id="GO:0003723">
    <property type="term" value="F:RNA binding"/>
    <property type="evidence" value="ECO:0007669"/>
    <property type="project" value="UniProtKB-KW"/>
</dbReference>
<dbReference type="InterPro" id="IPR050188">
    <property type="entry name" value="RluA_PseudoU_synthase"/>
</dbReference>
<dbReference type="AlphaFoldDB" id="A0A7X1E9B1"/>
<evidence type="ECO:0000256" key="2">
    <source>
        <dbReference type="PIRSR" id="PIRSR606225-1"/>
    </source>
</evidence>
<keyword evidence="4" id="KW-0413">Isomerase</keyword>
<keyword evidence="7" id="KW-1185">Reference proteome</keyword>
<sequence>MKNHFQLPWGKARSWIDTGKVFIDGNCVTDQGQPVRAGQRIELRMSAPKKRPAPRMSPKSIIYFDEELVVVNKAAGVMSVPHPESEEVDTLDRLTLEYLRYVDPKARSNRSSLGVVHRIDKDTSGLLVFARSYPAQKALSEQFRAHSIERRYLALVHGYPKSQTIQTRIARDAGEGIRGSVPEGTTNAMGEEFGREAITHVEVLEKLEGASLVACRIETGRTHQIRIHLSELGHPIIGDKVYSRGFEGELIPAGRTMLHAEQLGFLHPRTGESLKWTEQPSKDFQRIYKGLKLRKLACSGKA</sequence>
<evidence type="ECO:0000256" key="1">
    <source>
        <dbReference type="ARBA" id="ARBA00010876"/>
    </source>
</evidence>
<dbReference type="InterPro" id="IPR006225">
    <property type="entry name" value="PsdUridine_synth_RluC/D"/>
</dbReference>
<organism evidence="6 7">
    <name type="scientific">Pelagicoccus albus</name>
    <dbReference type="NCBI Taxonomy" id="415222"/>
    <lineage>
        <taxon>Bacteria</taxon>
        <taxon>Pseudomonadati</taxon>
        <taxon>Verrucomicrobiota</taxon>
        <taxon>Opitutia</taxon>
        <taxon>Puniceicoccales</taxon>
        <taxon>Pelagicoccaceae</taxon>
        <taxon>Pelagicoccus</taxon>
    </lineage>
</organism>
<dbReference type="GO" id="GO:0140098">
    <property type="term" value="F:catalytic activity, acting on RNA"/>
    <property type="evidence" value="ECO:0007669"/>
    <property type="project" value="UniProtKB-ARBA"/>
</dbReference>
<reference evidence="6 7" key="1">
    <citation type="submission" date="2020-07" db="EMBL/GenBank/DDBJ databases">
        <authorList>
            <person name="Feng X."/>
        </authorList>
    </citation>
    <scope>NUCLEOTIDE SEQUENCE [LARGE SCALE GENOMIC DNA]</scope>
    <source>
        <strain evidence="6 7">JCM23202</strain>
    </source>
</reference>